<dbReference type="GeneID" id="17037466"/>
<accession>I0YM79</accession>
<dbReference type="EMBL" id="AGSI01000019">
    <property type="protein sequence ID" value="EIE19498.1"/>
    <property type="molecule type" value="Genomic_DNA"/>
</dbReference>
<gene>
    <name evidence="1" type="ORF">COCSUDRAFT_58774</name>
</gene>
<evidence type="ECO:0008006" key="3">
    <source>
        <dbReference type="Google" id="ProtNLM"/>
    </source>
</evidence>
<dbReference type="OrthoDB" id="513073at2759"/>
<dbReference type="SUPFAM" id="SSF48371">
    <property type="entry name" value="ARM repeat"/>
    <property type="match status" value="1"/>
</dbReference>
<evidence type="ECO:0000313" key="1">
    <source>
        <dbReference type="EMBL" id="EIE19498.1"/>
    </source>
</evidence>
<comment type="caution">
    <text evidence="1">The sequence shown here is derived from an EMBL/GenBank/DDBJ whole genome shotgun (WGS) entry which is preliminary data.</text>
</comment>
<dbReference type="InterPro" id="IPR016024">
    <property type="entry name" value="ARM-type_fold"/>
</dbReference>
<dbReference type="Gene3D" id="1.25.10.10">
    <property type="entry name" value="Leucine-rich Repeat Variant"/>
    <property type="match status" value="2"/>
</dbReference>
<dbReference type="RefSeq" id="XP_005644042.1">
    <property type="nucleotide sequence ID" value="XM_005643985.1"/>
</dbReference>
<evidence type="ECO:0000313" key="2">
    <source>
        <dbReference type="Proteomes" id="UP000007264"/>
    </source>
</evidence>
<keyword evidence="2" id="KW-1185">Reference proteome</keyword>
<proteinExistence type="predicted"/>
<reference evidence="1 2" key="1">
    <citation type="journal article" date="2012" name="Genome Biol.">
        <title>The genome of the polar eukaryotic microalga coccomyxa subellipsoidea reveals traits of cold adaptation.</title>
        <authorList>
            <person name="Blanc G."/>
            <person name="Agarkova I."/>
            <person name="Grimwood J."/>
            <person name="Kuo A."/>
            <person name="Brueggeman A."/>
            <person name="Dunigan D."/>
            <person name="Gurnon J."/>
            <person name="Ladunga I."/>
            <person name="Lindquist E."/>
            <person name="Lucas S."/>
            <person name="Pangilinan J."/>
            <person name="Proschold T."/>
            <person name="Salamov A."/>
            <person name="Schmutz J."/>
            <person name="Weeks D."/>
            <person name="Yamada T."/>
            <person name="Claverie J.M."/>
            <person name="Grigoriev I."/>
            <person name="Van Etten J."/>
            <person name="Lomsadze A."/>
            <person name="Borodovsky M."/>
        </authorList>
    </citation>
    <scope>NUCLEOTIDE SEQUENCE [LARGE SCALE GENOMIC DNA]</scope>
    <source>
        <strain evidence="1 2">C-169</strain>
    </source>
</reference>
<dbReference type="KEGG" id="csl:COCSUDRAFT_58774"/>
<name>I0YM79_COCSC</name>
<protein>
    <recommendedName>
        <fullName evidence="3">ARM repeat-containing protein</fullName>
    </recommendedName>
</protein>
<sequence>MSYPGDALNGNEKLEPEALRELAADLGSSSNADRERSASMLSGLTIFLEHHDTLYAAGIFPALIRAVLDAGNVRVIALGCTADMLKDSRAKEAAFAEERFIPTLLQALEAEGRWAIGPEEGGLARAHAARALAELCAEPRLHETLDRRGAVKAIAHHAAELAILNKEDTKTYSSLSEVPGNMVERHSVDDERFSAAALFGLSGSNTGIEALLAAGPEVVQGLGEWATSNDPILQRYGVGALARTATSSPAAFATVQKTDGLDRLVSALNCTDAQAQCFAAGATGLGLHLDS</sequence>
<organism evidence="1 2">
    <name type="scientific">Coccomyxa subellipsoidea (strain C-169)</name>
    <name type="common">Green microalga</name>
    <dbReference type="NCBI Taxonomy" id="574566"/>
    <lineage>
        <taxon>Eukaryota</taxon>
        <taxon>Viridiplantae</taxon>
        <taxon>Chlorophyta</taxon>
        <taxon>core chlorophytes</taxon>
        <taxon>Trebouxiophyceae</taxon>
        <taxon>Trebouxiophyceae incertae sedis</taxon>
        <taxon>Coccomyxaceae</taxon>
        <taxon>Coccomyxa</taxon>
        <taxon>Coccomyxa subellipsoidea</taxon>
    </lineage>
</organism>
<dbReference type="InterPro" id="IPR011989">
    <property type="entry name" value="ARM-like"/>
</dbReference>
<dbReference type="AlphaFoldDB" id="I0YM79"/>
<dbReference type="Proteomes" id="UP000007264">
    <property type="component" value="Unassembled WGS sequence"/>
</dbReference>